<dbReference type="InterPro" id="IPR037655">
    <property type="entry name" value="POU2AF2"/>
</dbReference>
<feature type="compositionally biased region" description="Low complexity" evidence="4">
    <location>
        <begin position="207"/>
        <end position="221"/>
    </location>
</feature>
<evidence type="ECO:0000313" key="7">
    <source>
        <dbReference type="Proteomes" id="UP000823561"/>
    </source>
</evidence>
<feature type="compositionally biased region" description="Polar residues" evidence="4">
    <location>
        <begin position="184"/>
        <end position="205"/>
    </location>
</feature>
<dbReference type="GO" id="GO:0003713">
    <property type="term" value="F:transcription coactivator activity"/>
    <property type="evidence" value="ECO:0007669"/>
    <property type="project" value="TreeGrafter"/>
</dbReference>
<gene>
    <name evidence="6" type="ORF">AALO_G00022950</name>
</gene>
<dbReference type="InterPro" id="IPR047571">
    <property type="entry name" value="OCA"/>
</dbReference>
<protein>
    <recommendedName>
        <fullName evidence="5">OCA domain-containing protein</fullName>
    </recommendedName>
</protein>
<feature type="domain" description="OCA" evidence="5">
    <location>
        <begin position="20"/>
        <end position="42"/>
    </location>
</feature>
<evidence type="ECO:0000256" key="3">
    <source>
        <dbReference type="ARBA" id="ARBA00023163"/>
    </source>
</evidence>
<dbReference type="GO" id="GO:0070974">
    <property type="term" value="F:POU domain binding"/>
    <property type="evidence" value="ECO:0007669"/>
    <property type="project" value="InterPro"/>
</dbReference>
<keyword evidence="1" id="KW-0805">Transcription regulation</keyword>
<sequence length="298" mass="32547">MSISPNSWNNTNAMETDYSKRVYQGVRVKHTVKDLLAEKRSRQTNVPRFNAGTNPSQAAFVQMPGYYSMRRPFLQDSELCHPMKQYSTDTYSSSLGGKAFSYDHPSSYPFIDSYYPSDSFGDYRTASTYSTSGGSLFPPSSLPPLLPPMSAESSTSHLLVRDAWDQPTEVPVSQPDVLCPEGTTPVTGSPSMATQDSESASTYRMPTSRTGGSMSSSSQPYPVEPLEEVPYPATSYAPVSNFSLTPYMTVPGDLAVAKMPTMSSEETGDGSVAQSDTSTWAKDDGNGSWLSYETRRAF</sequence>
<keyword evidence="7" id="KW-1185">Reference proteome</keyword>
<keyword evidence="2" id="KW-0010">Activator</keyword>
<evidence type="ECO:0000313" key="6">
    <source>
        <dbReference type="EMBL" id="KAG5284098.1"/>
    </source>
</evidence>
<evidence type="ECO:0000256" key="4">
    <source>
        <dbReference type="SAM" id="MobiDB-lite"/>
    </source>
</evidence>
<comment type="caution">
    <text evidence="6">The sequence shown here is derived from an EMBL/GenBank/DDBJ whole genome shotgun (WGS) entry which is preliminary data.</text>
</comment>
<organism evidence="6 7">
    <name type="scientific">Alosa alosa</name>
    <name type="common">allis shad</name>
    <dbReference type="NCBI Taxonomy" id="278164"/>
    <lineage>
        <taxon>Eukaryota</taxon>
        <taxon>Metazoa</taxon>
        <taxon>Chordata</taxon>
        <taxon>Craniata</taxon>
        <taxon>Vertebrata</taxon>
        <taxon>Euteleostomi</taxon>
        <taxon>Actinopterygii</taxon>
        <taxon>Neopterygii</taxon>
        <taxon>Teleostei</taxon>
        <taxon>Clupei</taxon>
        <taxon>Clupeiformes</taxon>
        <taxon>Clupeoidei</taxon>
        <taxon>Clupeidae</taxon>
        <taxon>Alosa</taxon>
    </lineage>
</organism>
<dbReference type="PROSITE" id="PS52003">
    <property type="entry name" value="OCA"/>
    <property type="match status" value="1"/>
</dbReference>
<dbReference type="GO" id="GO:0005634">
    <property type="term" value="C:nucleus"/>
    <property type="evidence" value="ECO:0007669"/>
    <property type="project" value="TreeGrafter"/>
</dbReference>
<dbReference type="Proteomes" id="UP000823561">
    <property type="component" value="Chromosome 2"/>
</dbReference>
<feature type="region of interest" description="Disordered" evidence="4">
    <location>
        <begin position="261"/>
        <end position="298"/>
    </location>
</feature>
<accession>A0AAV6HA59</accession>
<keyword evidence="3" id="KW-0804">Transcription</keyword>
<dbReference type="GO" id="GO:0043565">
    <property type="term" value="F:sequence-specific DNA binding"/>
    <property type="evidence" value="ECO:0007669"/>
    <property type="project" value="TreeGrafter"/>
</dbReference>
<evidence type="ECO:0000256" key="2">
    <source>
        <dbReference type="ARBA" id="ARBA00023159"/>
    </source>
</evidence>
<dbReference type="PANTHER" id="PTHR28376">
    <property type="entry name" value="RGD1562914"/>
    <property type="match status" value="1"/>
</dbReference>
<dbReference type="EMBL" id="JADWDJ010000002">
    <property type="protein sequence ID" value="KAG5284098.1"/>
    <property type="molecule type" value="Genomic_DNA"/>
</dbReference>
<dbReference type="AlphaFoldDB" id="A0AAV6HA59"/>
<dbReference type="PANTHER" id="PTHR28376:SF1">
    <property type="entry name" value="POU DOMAIN CLASS 2-ASSOCIATING FACTOR 2"/>
    <property type="match status" value="1"/>
</dbReference>
<reference evidence="6" key="1">
    <citation type="submission" date="2020-10" db="EMBL/GenBank/DDBJ databases">
        <title>Chromosome-scale genome assembly of the Allis shad, Alosa alosa.</title>
        <authorList>
            <person name="Margot Z."/>
            <person name="Christophe K."/>
            <person name="Cabau C."/>
            <person name="Louis A."/>
            <person name="Berthelot C."/>
            <person name="Parey E."/>
            <person name="Roest Crollius H."/>
            <person name="Montfort J."/>
            <person name="Robinson-Rechavi M."/>
            <person name="Bucao C."/>
            <person name="Bouchez O."/>
            <person name="Gislard M."/>
            <person name="Lluch J."/>
            <person name="Milhes M."/>
            <person name="Lampietro C."/>
            <person name="Lopez Roques C."/>
            <person name="Donnadieu C."/>
            <person name="Braasch I."/>
            <person name="Desvignes T."/>
            <person name="Postlethwait J."/>
            <person name="Bobe J."/>
            <person name="Guiguen Y."/>
        </authorList>
    </citation>
    <scope>NUCLEOTIDE SEQUENCE</scope>
    <source>
        <strain evidence="6">M-15738</strain>
        <tissue evidence="6">Blood</tissue>
    </source>
</reference>
<proteinExistence type="predicted"/>
<feature type="region of interest" description="Disordered" evidence="4">
    <location>
        <begin position="173"/>
        <end position="222"/>
    </location>
</feature>
<dbReference type="Pfam" id="PF17721">
    <property type="entry name" value="POU2AF2"/>
    <property type="match status" value="1"/>
</dbReference>
<name>A0AAV6HA59_9TELE</name>
<evidence type="ECO:0000259" key="5">
    <source>
        <dbReference type="PROSITE" id="PS52003"/>
    </source>
</evidence>
<evidence type="ECO:0000256" key="1">
    <source>
        <dbReference type="ARBA" id="ARBA00023015"/>
    </source>
</evidence>